<name>A0ABS5PPF7_9FIRM</name>
<comment type="caution">
    <text evidence="1">The sequence shown here is derived from an EMBL/GenBank/DDBJ whole genome shotgun (WGS) entry which is preliminary data.</text>
</comment>
<dbReference type="InterPro" id="IPR003748">
    <property type="entry name" value="DUF169"/>
</dbReference>
<evidence type="ECO:0000313" key="2">
    <source>
        <dbReference type="Proteomes" id="UP000746471"/>
    </source>
</evidence>
<dbReference type="PANTHER" id="PTHR37954">
    <property type="entry name" value="BLL4979 PROTEIN"/>
    <property type="match status" value="1"/>
</dbReference>
<accession>A0ABS5PPF7</accession>
<keyword evidence="2" id="KW-1185">Reference proteome</keyword>
<dbReference type="EMBL" id="JAHBCL010000008">
    <property type="protein sequence ID" value="MBS7526236.1"/>
    <property type="molecule type" value="Genomic_DNA"/>
</dbReference>
<gene>
    <name evidence="1" type="ORF">KHM83_06070</name>
</gene>
<dbReference type="Pfam" id="PF02596">
    <property type="entry name" value="DUF169"/>
    <property type="match status" value="1"/>
</dbReference>
<dbReference type="RefSeq" id="WP_213236016.1">
    <property type="nucleotide sequence ID" value="NZ_JAHBCL010000008.1"/>
</dbReference>
<organism evidence="1 2">
    <name type="scientific">Fusibacter paucivorans</name>
    <dbReference type="NCBI Taxonomy" id="76009"/>
    <lineage>
        <taxon>Bacteria</taxon>
        <taxon>Bacillati</taxon>
        <taxon>Bacillota</taxon>
        <taxon>Clostridia</taxon>
        <taxon>Eubacteriales</taxon>
        <taxon>Eubacteriales Family XII. Incertae Sedis</taxon>
        <taxon>Fusibacter</taxon>
    </lineage>
</organism>
<dbReference type="Proteomes" id="UP000746471">
    <property type="component" value="Unassembled WGS sequence"/>
</dbReference>
<proteinExistence type="predicted"/>
<reference evidence="1 2" key="1">
    <citation type="submission" date="2021-05" db="EMBL/GenBank/DDBJ databases">
        <title>Fusibacter ferrireducens sp. nov., an anaerobic, sulfur- and Fe-reducing bacterium isolated from the mangrove sediment.</title>
        <authorList>
            <person name="Qiu D."/>
        </authorList>
    </citation>
    <scope>NUCLEOTIDE SEQUENCE [LARGE SCALE GENOMIC DNA]</scope>
    <source>
        <strain evidence="1 2">DSM 12116</strain>
    </source>
</reference>
<protein>
    <submittedName>
        <fullName evidence="1">DUF169 domain-containing protein</fullName>
    </submittedName>
</protein>
<dbReference type="PANTHER" id="PTHR37954:SF3">
    <property type="entry name" value="DUF169 DOMAIN-CONTAINING PROTEIN"/>
    <property type="match status" value="1"/>
</dbReference>
<sequence>MRDSKLLMDALARFIKPLTMPVAVMRPTDKTAITDKFIQPSVKFERKLALCQGVAAARRYGWTLLFEEADHGCPASYAYLGFKESAYFKEGGIVYPGYANDMAIAKKIEQGNSFFEVPPTYLLMGALEKVDFEPELVLVYGNSAQIARIAQGINYYYGDGVKSTTFGRAACASYIVKALKCNEPLIVIPSGGERIFASTQDDELIVAIPRAYFLDTAKGIERVHKEGLSRFPTIFHGVLSTPDFPAKYWEVINDGR</sequence>
<evidence type="ECO:0000313" key="1">
    <source>
        <dbReference type="EMBL" id="MBS7526236.1"/>
    </source>
</evidence>